<dbReference type="InterPro" id="IPR036397">
    <property type="entry name" value="RNaseH_sf"/>
</dbReference>
<dbReference type="InterPro" id="IPR041577">
    <property type="entry name" value="RT_RNaseH_2"/>
</dbReference>
<comment type="caution">
    <text evidence="6">The sequence shown here is derived from an EMBL/GenBank/DDBJ whole genome shotgun (WGS) entry which is preliminary data.</text>
</comment>
<dbReference type="InterPro" id="IPR043502">
    <property type="entry name" value="DNA/RNA_pol_sf"/>
</dbReference>
<dbReference type="InterPro" id="IPR000477">
    <property type="entry name" value="RT_dom"/>
</dbReference>
<dbReference type="PANTHER" id="PTHR37984:SF5">
    <property type="entry name" value="PROTEIN NYNRIN-LIKE"/>
    <property type="match status" value="1"/>
</dbReference>
<gene>
    <name evidence="6" type="ORF">ODALV1_LOCUS16999</name>
</gene>
<sequence length="1141" mass="131576">MPKLPVPVFMGADFMKKFDIVLQLKLGKFWFGNDPDQCYPIEAKAENQGTLHFSIPNKSKVYSDDEAQEKVKKILRRYKTVARTDGTVGITNATYHVIEAEGPPVKSHVYRYSPIRRKIINQQVEAMLESGLCRPSTSPYAAPVVVATKKNGEARICFDYKKLNAQTKDNSSSMESAHSMLRTIPHGMIYSCLDLASGYWQVMLSEESIEKSAFVTQDGHYEMLVMPFGIKNAPKTFQNLMRKVLRGYLDDFCKVYLDDIIIWSRTMEEHLHHIELVMERLKPANLTINEKKCSFAKREVEYLGHIIGPDGIRKKPETTRAIRKFPIPANRRDLQSFLGLCNWYHAFIENFMELAEPLYKLTKKEIPFIWTEDQQQAFEKIKRKICEDVILASINYEYPIIMKTDASSVGLGAVLCNTIDGVDRPIAFASKLLKKAERHYHIYEKEAFALIFGHRKFREFLEGQKFTIQIDNRALNYIRLMKEKKPKIQRWAQEISQWNADIILKPGKENVEADVLSRHPVRALKTDPMITDDGEEHSYAPIAAMFEDTITKETLLEEQEKDTFCEPLRRLLKTSEAKKVEATGFKLIEDILMKRVKHKLMVDEPEAEVHGWLNTVVGDDFDWRHTNQFIDHYESSENEEVDQSCTRGTEEAVNREAGSSRSQLTQSHLSAEGTTVKETSGREAFPNQTASRSTEESKKIISKTTMNNSKVKKDKEEKTNRRRRKDEITPPSTIAKTREITQARKVKEYYVPVIPKALQNVILRIFHDEPEAGHFGFKTTLRRLRIRCFWEGMQQEIREYCQSCEICQASKASRQLPFGLLQPIEPPSAVFERIFIDYLGPLPRSSKQNCYCLIVVDNLSKWVEVFPVRQAVATKTAELLENEIFLRYGVPRAIVSDNASQFASKTMATMCRKYGVEHRFTAPYHPNPNQAERTIQTIKQMFQAYTSEKHSEWDKDLKKFAFAINTAVNETTQVTPALLNLGREIPVGFDRAIQKITKFEHQESIAELKKLPEKLAAVIKAVRDNIKKAQEGHEKQQNKKRRDHKFQPGDLVMIKTHEQSNKAAKVIQKMIQRYKGPYKLGEQVNEVTFEILTVPKDECLGIRHVEELLKFRKRKGCEIVSPECKIVGKKKTVRRKKPRSS</sequence>
<dbReference type="Proteomes" id="UP001642540">
    <property type="component" value="Unassembled WGS sequence"/>
</dbReference>
<dbReference type="Gene3D" id="3.30.70.270">
    <property type="match status" value="2"/>
</dbReference>
<organism evidence="6 7">
    <name type="scientific">Orchesella dallaii</name>
    <dbReference type="NCBI Taxonomy" id="48710"/>
    <lineage>
        <taxon>Eukaryota</taxon>
        <taxon>Metazoa</taxon>
        <taxon>Ecdysozoa</taxon>
        <taxon>Arthropoda</taxon>
        <taxon>Hexapoda</taxon>
        <taxon>Collembola</taxon>
        <taxon>Entomobryomorpha</taxon>
        <taxon>Entomobryoidea</taxon>
        <taxon>Orchesellidae</taxon>
        <taxon>Orchesellinae</taxon>
        <taxon>Orchesella</taxon>
    </lineage>
</organism>
<dbReference type="Pfam" id="PF17919">
    <property type="entry name" value="RT_RNaseH_2"/>
    <property type="match status" value="1"/>
</dbReference>
<feature type="domain" description="Reverse transcriptase" evidence="4">
    <location>
        <begin position="128"/>
        <end position="307"/>
    </location>
</feature>
<evidence type="ECO:0000313" key="6">
    <source>
        <dbReference type="EMBL" id="CAL8115752.1"/>
    </source>
</evidence>
<dbReference type="PROSITE" id="PS50878">
    <property type="entry name" value="RT_POL"/>
    <property type="match status" value="1"/>
</dbReference>
<evidence type="ECO:0000256" key="2">
    <source>
        <dbReference type="ARBA" id="ARBA00023268"/>
    </source>
</evidence>
<evidence type="ECO:0000256" key="3">
    <source>
        <dbReference type="SAM" id="MobiDB-lite"/>
    </source>
</evidence>
<dbReference type="EC" id="2.7.7.49" evidence="1"/>
<evidence type="ECO:0000313" key="7">
    <source>
        <dbReference type="Proteomes" id="UP001642540"/>
    </source>
</evidence>
<dbReference type="InterPro" id="IPR043128">
    <property type="entry name" value="Rev_trsase/Diguanyl_cyclase"/>
</dbReference>
<feature type="compositionally biased region" description="Polar residues" evidence="3">
    <location>
        <begin position="657"/>
        <end position="678"/>
    </location>
</feature>
<dbReference type="EMBL" id="CAXLJM020000051">
    <property type="protein sequence ID" value="CAL8115752.1"/>
    <property type="molecule type" value="Genomic_DNA"/>
</dbReference>
<dbReference type="SUPFAM" id="SSF53098">
    <property type="entry name" value="Ribonuclease H-like"/>
    <property type="match status" value="1"/>
</dbReference>
<evidence type="ECO:0000256" key="1">
    <source>
        <dbReference type="ARBA" id="ARBA00012493"/>
    </source>
</evidence>
<dbReference type="Gene3D" id="1.10.340.70">
    <property type="match status" value="1"/>
</dbReference>
<evidence type="ECO:0000259" key="4">
    <source>
        <dbReference type="PROSITE" id="PS50878"/>
    </source>
</evidence>
<feature type="compositionally biased region" description="Basic and acidic residues" evidence="3">
    <location>
        <begin position="1028"/>
        <end position="1037"/>
    </location>
</feature>
<dbReference type="InterPro" id="IPR050951">
    <property type="entry name" value="Retrovirus_Pol_polyprotein"/>
</dbReference>
<proteinExistence type="predicted"/>
<accession>A0ABP1R3A8</accession>
<dbReference type="Gene3D" id="3.10.10.10">
    <property type="entry name" value="HIV Type 1 Reverse Transcriptase, subunit A, domain 1"/>
    <property type="match status" value="1"/>
</dbReference>
<keyword evidence="7" id="KW-1185">Reference proteome</keyword>
<feature type="region of interest" description="Disordered" evidence="3">
    <location>
        <begin position="1028"/>
        <end position="1047"/>
    </location>
</feature>
<feature type="region of interest" description="Disordered" evidence="3">
    <location>
        <begin position="634"/>
        <end position="733"/>
    </location>
</feature>
<dbReference type="SUPFAM" id="SSF56672">
    <property type="entry name" value="DNA/RNA polymerases"/>
    <property type="match status" value="1"/>
</dbReference>
<dbReference type="Pfam" id="PF00665">
    <property type="entry name" value="rve"/>
    <property type="match status" value="1"/>
</dbReference>
<protein>
    <recommendedName>
        <fullName evidence="1">RNA-directed DNA polymerase</fullName>
        <ecNumber evidence="1">2.7.7.49</ecNumber>
    </recommendedName>
</protein>
<name>A0ABP1R3A8_9HEXA</name>
<dbReference type="InterPro" id="IPR001584">
    <property type="entry name" value="Integrase_cat-core"/>
</dbReference>
<dbReference type="PROSITE" id="PS50994">
    <property type="entry name" value="INTEGRASE"/>
    <property type="match status" value="1"/>
</dbReference>
<dbReference type="InterPro" id="IPR041588">
    <property type="entry name" value="Integrase_H2C2"/>
</dbReference>
<dbReference type="CDD" id="cd09274">
    <property type="entry name" value="RNase_HI_RT_Ty3"/>
    <property type="match status" value="1"/>
</dbReference>
<dbReference type="Pfam" id="PF00078">
    <property type="entry name" value="RVT_1"/>
    <property type="match status" value="1"/>
</dbReference>
<keyword evidence="2" id="KW-0511">Multifunctional enzyme</keyword>
<dbReference type="PANTHER" id="PTHR37984">
    <property type="entry name" value="PROTEIN CBG26694"/>
    <property type="match status" value="1"/>
</dbReference>
<dbReference type="Gene3D" id="3.30.420.10">
    <property type="entry name" value="Ribonuclease H-like superfamily/Ribonuclease H"/>
    <property type="match status" value="1"/>
</dbReference>
<dbReference type="CDD" id="cd01647">
    <property type="entry name" value="RT_LTR"/>
    <property type="match status" value="1"/>
</dbReference>
<evidence type="ECO:0000259" key="5">
    <source>
        <dbReference type="PROSITE" id="PS50994"/>
    </source>
</evidence>
<reference evidence="6 7" key="1">
    <citation type="submission" date="2024-08" db="EMBL/GenBank/DDBJ databases">
        <authorList>
            <person name="Cucini C."/>
            <person name="Frati F."/>
        </authorList>
    </citation>
    <scope>NUCLEOTIDE SEQUENCE [LARGE SCALE GENOMIC DNA]</scope>
</reference>
<dbReference type="Pfam" id="PF17921">
    <property type="entry name" value="Integrase_H2C2"/>
    <property type="match status" value="1"/>
</dbReference>
<dbReference type="InterPro" id="IPR012337">
    <property type="entry name" value="RNaseH-like_sf"/>
</dbReference>
<feature type="domain" description="Integrase catalytic" evidence="5">
    <location>
        <begin position="822"/>
        <end position="984"/>
    </location>
</feature>